<gene>
    <name evidence="7" type="ORF">BP5796_07213</name>
</gene>
<evidence type="ECO:0000313" key="8">
    <source>
        <dbReference type="Proteomes" id="UP000256328"/>
    </source>
</evidence>
<feature type="compositionally biased region" description="Polar residues" evidence="5">
    <location>
        <begin position="492"/>
        <end position="506"/>
    </location>
</feature>
<dbReference type="Pfam" id="PF18044">
    <property type="entry name" value="zf-CCCH_4"/>
    <property type="match status" value="1"/>
</dbReference>
<feature type="compositionally biased region" description="Low complexity" evidence="5">
    <location>
        <begin position="470"/>
        <end position="480"/>
    </location>
</feature>
<evidence type="ECO:0000259" key="6">
    <source>
        <dbReference type="PROSITE" id="PS50103"/>
    </source>
</evidence>
<accession>A0A3D8RIU7</accession>
<feature type="compositionally biased region" description="Polar residues" evidence="5">
    <location>
        <begin position="351"/>
        <end position="369"/>
    </location>
</feature>
<feature type="region of interest" description="Disordered" evidence="5">
    <location>
        <begin position="180"/>
        <end position="554"/>
    </location>
</feature>
<dbReference type="InterPro" id="IPR000571">
    <property type="entry name" value="Znf_CCCH"/>
</dbReference>
<dbReference type="PROSITE" id="PS50103">
    <property type="entry name" value="ZF_C3H1"/>
    <property type="match status" value="1"/>
</dbReference>
<dbReference type="InterPro" id="IPR041367">
    <property type="entry name" value="Znf-CCCH_4"/>
</dbReference>
<feature type="zinc finger region" description="C3H1-type" evidence="4">
    <location>
        <begin position="1"/>
        <end position="26"/>
    </location>
</feature>
<keyword evidence="3 4" id="KW-0862">Zinc</keyword>
<dbReference type="GO" id="GO:0008270">
    <property type="term" value="F:zinc ion binding"/>
    <property type="evidence" value="ECO:0007669"/>
    <property type="project" value="UniProtKB-KW"/>
</dbReference>
<dbReference type="SUPFAM" id="SSF90229">
    <property type="entry name" value="CCCH zinc finger"/>
    <property type="match status" value="1"/>
</dbReference>
<evidence type="ECO:0000256" key="3">
    <source>
        <dbReference type="ARBA" id="ARBA00022833"/>
    </source>
</evidence>
<dbReference type="PANTHER" id="PTHR21099">
    <property type="entry name" value="RAD201"/>
    <property type="match status" value="1"/>
</dbReference>
<keyword evidence="2 4" id="KW-0863">Zinc-finger</keyword>
<sequence>MPPVCKFWQQGNCKFGNNCKFEHPGAGQQNGNRFAALDHYSPNDRNNGYQSGGRGNNNFSQGRAPATGPTTKPYRLDKDAIIVDLSTERPQWILSAYGPGFQAPEQLFGGPLREQSFEEMRLLHYMGQAAGNPQQAVQDAQNLVIAAEQQMQQALHDPEGAINYVLSCENKHPNRLDVVRESTTSGSGGAANPSPFGQPSAPAANGFGAPSQPSTNAFGAPSQPSTGAFGASSQPNSAFGVPGAGAFGQPSSLGQKPNAFGTPSQSAFGAPSQLGNTGAFGQPSALGQKPNPFGASGAPTTGAFGQPSALGSKPSAFGAPTGSSTNAPFSSFASTGAFGQPAQPANPNPFGASSQPTSSTFGQPSQPAASNPFGAPSQPISSAFGQPPQPAQGNPFGAPSQPAAFGQPSQPAQSNPFGQQSQPAQSSPFGQPSQPAQSNAFGQASQPAQSSPFGQPTQPPATIPNPFSSPPASNAFGAPSQPAAANPFGAPSSGTTTGAFGQNPASASALGHSTFGAPTQSVQVEPMTNGNAGPSPYAPNATLQHPPLSSYASKDGSGRLIMFKGKPVRYKDNQAGILARDGSWQKIWFPDGPPPYYQDTEKEDSAYDDTTKQVYLQMRQTGVFQGGVMPMVPPKREWCLWDF</sequence>
<feature type="compositionally biased region" description="Polar residues" evidence="5">
    <location>
        <begin position="321"/>
        <end position="334"/>
    </location>
</feature>
<dbReference type="AlphaFoldDB" id="A0A3D8RIU7"/>
<feature type="compositionally biased region" description="Polar residues" evidence="5">
    <location>
        <begin position="211"/>
        <end position="237"/>
    </location>
</feature>
<evidence type="ECO:0000256" key="2">
    <source>
        <dbReference type="ARBA" id="ARBA00022771"/>
    </source>
</evidence>
<dbReference type="Gene3D" id="4.10.1000.10">
    <property type="entry name" value="Zinc finger, CCCH-type"/>
    <property type="match status" value="1"/>
</dbReference>
<feature type="domain" description="C3H1-type" evidence="6">
    <location>
        <begin position="1"/>
        <end position="26"/>
    </location>
</feature>
<comment type="caution">
    <text evidence="7">The sequence shown here is derived from an EMBL/GenBank/DDBJ whole genome shotgun (WGS) entry which is preliminary data.</text>
</comment>
<dbReference type="SMART" id="SM00356">
    <property type="entry name" value="ZnF_C3H1"/>
    <property type="match status" value="1"/>
</dbReference>
<dbReference type="EMBL" id="PDLN01000010">
    <property type="protein sequence ID" value="RDW73771.1"/>
    <property type="molecule type" value="Genomic_DNA"/>
</dbReference>
<dbReference type="PANTHER" id="PTHR21099:SF2">
    <property type="entry name" value="SI:CH211-113E8.11"/>
    <property type="match status" value="1"/>
</dbReference>
<feature type="compositionally biased region" description="Polar residues" evidence="5">
    <location>
        <begin position="516"/>
        <end position="532"/>
    </location>
</feature>
<feature type="compositionally biased region" description="Polar residues" evidence="5">
    <location>
        <begin position="249"/>
        <end position="267"/>
    </location>
</feature>
<organism evidence="7 8">
    <name type="scientific">Coleophoma crateriformis</name>
    <dbReference type="NCBI Taxonomy" id="565419"/>
    <lineage>
        <taxon>Eukaryota</taxon>
        <taxon>Fungi</taxon>
        <taxon>Dikarya</taxon>
        <taxon>Ascomycota</taxon>
        <taxon>Pezizomycotina</taxon>
        <taxon>Leotiomycetes</taxon>
        <taxon>Helotiales</taxon>
        <taxon>Dermateaceae</taxon>
        <taxon>Coleophoma</taxon>
    </lineage>
</organism>
<evidence type="ECO:0000256" key="5">
    <source>
        <dbReference type="SAM" id="MobiDB-lite"/>
    </source>
</evidence>
<evidence type="ECO:0000256" key="1">
    <source>
        <dbReference type="ARBA" id="ARBA00022723"/>
    </source>
</evidence>
<proteinExistence type="predicted"/>
<dbReference type="OrthoDB" id="20729at2759"/>
<keyword evidence="8" id="KW-1185">Reference proteome</keyword>
<reference evidence="7 8" key="1">
    <citation type="journal article" date="2018" name="IMA Fungus">
        <title>IMA Genome-F 9: Draft genome sequence of Annulohypoxylon stygium, Aspergillus mulundensis, Berkeleyomyces basicola (syn. Thielaviopsis basicola), Ceratocystis smalleyi, two Cercospora beticola strains, Coleophoma cylindrospora, Fusarium fracticaudum, Phialophora cf. hyalina, and Morchella septimelata.</title>
        <authorList>
            <person name="Wingfield B.D."/>
            <person name="Bills G.F."/>
            <person name="Dong Y."/>
            <person name="Huang W."/>
            <person name="Nel W.J."/>
            <person name="Swalarsk-Parry B.S."/>
            <person name="Vaghefi N."/>
            <person name="Wilken P.M."/>
            <person name="An Z."/>
            <person name="de Beer Z.W."/>
            <person name="De Vos L."/>
            <person name="Chen L."/>
            <person name="Duong T.A."/>
            <person name="Gao Y."/>
            <person name="Hammerbacher A."/>
            <person name="Kikkert J.R."/>
            <person name="Li Y."/>
            <person name="Li H."/>
            <person name="Li K."/>
            <person name="Li Q."/>
            <person name="Liu X."/>
            <person name="Ma X."/>
            <person name="Naidoo K."/>
            <person name="Pethybridge S.J."/>
            <person name="Sun J."/>
            <person name="Steenkamp E.T."/>
            <person name="van der Nest M.A."/>
            <person name="van Wyk S."/>
            <person name="Wingfield M.J."/>
            <person name="Xiong C."/>
            <person name="Yue Q."/>
            <person name="Zhang X."/>
        </authorList>
    </citation>
    <scope>NUCLEOTIDE SEQUENCE [LARGE SCALE GENOMIC DNA]</scope>
    <source>
        <strain evidence="7 8">BP5796</strain>
    </source>
</reference>
<evidence type="ECO:0000256" key="4">
    <source>
        <dbReference type="PROSITE-ProRule" id="PRU00723"/>
    </source>
</evidence>
<evidence type="ECO:0000313" key="7">
    <source>
        <dbReference type="EMBL" id="RDW73771.1"/>
    </source>
</evidence>
<protein>
    <recommendedName>
        <fullName evidence="6">C3H1-type domain-containing protein</fullName>
    </recommendedName>
</protein>
<feature type="compositionally biased region" description="Pro residues" evidence="5">
    <location>
        <begin position="457"/>
        <end position="469"/>
    </location>
</feature>
<name>A0A3D8RIU7_9HELO</name>
<feature type="region of interest" description="Disordered" evidence="5">
    <location>
        <begin position="30"/>
        <end position="73"/>
    </location>
</feature>
<keyword evidence="1 4" id="KW-0479">Metal-binding</keyword>
<dbReference type="InterPro" id="IPR036855">
    <property type="entry name" value="Znf_CCCH_sf"/>
</dbReference>
<dbReference type="Proteomes" id="UP000256328">
    <property type="component" value="Unassembled WGS sequence"/>
</dbReference>
<dbReference type="GO" id="GO:0005634">
    <property type="term" value="C:nucleus"/>
    <property type="evidence" value="ECO:0007669"/>
    <property type="project" value="TreeGrafter"/>
</dbReference>
<dbReference type="CDD" id="cd23954">
    <property type="entry name" value="AMO1_CTD"/>
    <property type="match status" value="1"/>
</dbReference>
<feature type="compositionally biased region" description="Polar residues" evidence="5">
    <location>
        <begin position="407"/>
        <end position="456"/>
    </location>
</feature>